<dbReference type="InterPro" id="IPR050640">
    <property type="entry name" value="Bact_2-comp_sensor_kinase"/>
</dbReference>
<evidence type="ECO:0000256" key="1">
    <source>
        <dbReference type="SAM" id="Phobius"/>
    </source>
</evidence>
<keyword evidence="1" id="KW-0472">Membrane</keyword>
<sequence length="361" mass="40636">MRTSDLLQNKKILFWALQAAGWSGWGVSYYLGIMVWSKPPEGYEFYLPLVSVIGIGFTLLLRSLYQRTWHMALPWRGVALLGGSYLAALAWMGLRATLFQQMFPDEQLGKPDMAWYNYFSGTVSAFWVMLVWSVLYFGIKYYLLVQADKERLLTAMSMAQQAQLKMLRYQLNPHFLFNTLNAISTLILEQETQLANTMVGRLSRFLRYSLENDPMEKVTVAEEFEALRLYLDIEKVRFGERLQLHFDLPPQAREALMPSLLLQPLVENSIKYAIATAVKGGSIGVSAALENGELVLAVADDGPGLDMRVGRNAKGGGVGLGNIRDRLSALYGEGQSFRLGATEPHGLTTTIRIPLEYKEAR</sequence>
<dbReference type="Gene3D" id="3.30.565.10">
    <property type="entry name" value="Histidine kinase-like ATPase, C-terminal domain"/>
    <property type="match status" value="1"/>
</dbReference>
<dbReference type="EMBL" id="DMND01000110">
    <property type="protein sequence ID" value="HAN27670.1"/>
    <property type="molecule type" value="Genomic_DNA"/>
</dbReference>
<keyword evidence="1" id="KW-0812">Transmembrane</keyword>
<organism evidence="3 4">
    <name type="scientific">Haliea salexigens</name>
    <dbReference type="NCBI Taxonomy" id="287487"/>
    <lineage>
        <taxon>Bacteria</taxon>
        <taxon>Pseudomonadati</taxon>
        <taxon>Pseudomonadota</taxon>
        <taxon>Gammaproteobacteria</taxon>
        <taxon>Cellvibrionales</taxon>
        <taxon>Halieaceae</taxon>
        <taxon>Haliea</taxon>
    </lineage>
</organism>
<dbReference type="PANTHER" id="PTHR34220">
    <property type="entry name" value="SENSOR HISTIDINE KINASE YPDA"/>
    <property type="match status" value="1"/>
</dbReference>
<dbReference type="Pfam" id="PF02518">
    <property type="entry name" value="HATPase_c"/>
    <property type="match status" value="1"/>
</dbReference>
<keyword evidence="3" id="KW-0808">Transferase</keyword>
<gene>
    <name evidence="3" type="ORF">DCP75_08105</name>
</gene>
<protein>
    <submittedName>
        <fullName evidence="3">Sensor histidine kinase</fullName>
    </submittedName>
</protein>
<dbReference type="InterPro" id="IPR036890">
    <property type="entry name" value="HATPase_C_sf"/>
</dbReference>
<dbReference type="Pfam" id="PF06580">
    <property type="entry name" value="His_kinase"/>
    <property type="match status" value="1"/>
</dbReference>
<dbReference type="PROSITE" id="PS50109">
    <property type="entry name" value="HIS_KIN"/>
    <property type="match status" value="1"/>
</dbReference>
<keyword evidence="1" id="KW-1133">Transmembrane helix</keyword>
<dbReference type="InterPro" id="IPR010559">
    <property type="entry name" value="Sig_transdc_His_kin_internal"/>
</dbReference>
<dbReference type="SUPFAM" id="SSF55874">
    <property type="entry name" value="ATPase domain of HSP90 chaperone/DNA topoisomerase II/histidine kinase"/>
    <property type="match status" value="1"/>
</dbReference>
<evidence type="ECO:0000313" key="4">
    <source>
        <dbReference type="Proteomes" id="UP000259273"/>
    </source>
</evidence>
<dbReference type="Proteomes" id="UP000259273">
    <property type="component" value="Unassembled WGS sequence"/>
</dbReference>
<dbReference type="GO" id="GO:0000155">
    <property type="term" value="F:phosphorelay sensor kinase activity"/>
    <property type="evidence" value="ECO:0007669"/>
    <property type="project" value="InterPro"/>
</dbReference>
<dbReference type="InterPro" id="IPR003594">
    <property type="entry name" value="HATPase_dom"/>
</dbReference>
<proteinExistence type="predicted"/>
<dbReference type="PANTHER" id="PTHR34220:SF9">
    <property type="entry name" value="SIGNAL TRANSDUCTION HISTIDINE KINASE INTERNAL REGION DOMAIN-CONTAINING PROTEIN"/>
    <property type="match status" value="1"/>
</dbReference>
<dbReference type="SMART" id="SM00387">
    <property type="entry name" value="HATPase_c"/>
    <property type="match status" value="1"/>
</dbReference>
<dbReference type="GO" id="GO:0016020">
    <property type="term" value="C:membrane"/>
    <property type="evidence" value="ECO:0007669"/>
    <property type="project" value="InterPro"/>
</dbReference>
<feature type="transmembrane region" description="Helical" evidence="1">
    <location>
        <begin position="118"/>
        <end position="139"/>
    </location>
</feature>
<evidence type="ECO:0000313" key="3">
    <source>
        <dbReference type="EMBL" id="HAN27670.1"/>
    </source>
</evidence>
<feature type="transmembrane region" description="Helical" evidence="1">
    <location>
        <begin position="45"/>
        <end position="65"/>
    </location>
</feature>
<evidence type="ECO:0000259" key="2">
    <source>
        <dbReference type="PROSITE" id="PS50109"/>
    </source>
</evidence>
<dbReference type="InterPro" id="IPR005467">
    <property type="entry name" value="His_kinase_dom"/>
</dbReference>
<dbReference type="AlphaFoldDB" id="A0A3C1KLQ5"/>
<reference evidence="3 4" key="1">
    <citation type="journal article" date="2018" name="Nat. Biotechnol.">
        <title>A standardized bacterial taxonomy based on genome phylogeny substantially revises the tree of life.</title>
        <authorList>
            <person name="Parks D.H."/>
            <person name="Chuvochina M."/>
            <person name="Waite D.W."/>
            <person name="Rinke C."/>
            <person name="Skarshewski A."/>
            <person name="Chaumeil P.A."/>
            <person name="Hugenholtz P."/>
        </authorList>
    </citation>
    <scope>NUCLEOTIDE SEQUENCE [LARGE SCALE GENOMIC DNA]</scope>
    <source>
        <strain evidence="3">UBA9158</strain>
    </source>
</reference>
<accession>A0A3C1KLQ5</accession>
<feature type="transmembrane region" description="Helical" evidence="1">
    <location>
        <begin position="12"/>
        <end position="33"/>
    </location>
</feature>
<name>A0A3C1KLQ5_9GAMM</name>
<comment type="caution">
    <text evidence="3">The sequence shown here is derived from an EMBL/GenBank/DDBJ whole genome shotgun (WGS) entry which is preliminary data.</text>
</comment>
<feature type="domain" description="Histidine kinase" evidence="2">
    <location>
        <begin position="171"/>
        <end position="357"/>
    </location>
</feature>
<feature type="transmembrane region" description="Helical" evidence="1">
    <location>
        <begin position="77"/>
        <end position="98"/>
    </location>
</feature>
<dbReference type="STRING" id="1121937.GCA_000423125_02080"/>
<keyword evidence="3" id="KW-0418">Kinase</keyword>